<protein>
    <submittedName>
        <fullName evidence="2">Dapper-like protein 1-like</fullName>
    </submittedName>
</protein>
<evidence type="ECO:0000313" key="2">
    <source>
        <dbReference type="EMBL" id="KYO39996.1"/>
    </source>
</evidence>
<sequence>MPACQPEALARGRGAGERLYRGKHASRELVRAAEGPERGWLGPRELLRRLSLRRRREGSHRCGSEGNVCPAAPGRPKWASVLEISSVRAAEPCLPPRRRPLALSTDSCFLGSGSTCSLGEEDAGSLAEEWRPPASGRALTLPTGDPGGTKLQRARSLKELKRMVRLSLRPAAHKGSK</sequence>
<keyword evidence="3" id="KW-1185">Reference proteome</keyword>
<dbReference type="eggNOG" id="ENOG502RE0X">
    <property type="taxonomic scope" value="Eukaryota"/>
</dbReference>
<proteinExistence type="predicted"/>
<dbReference type="AlphaFoldDB" id="A0A151NT26"/>
<gene>
    <name evidence="2" type="ORF">Y1Q_0006459</name>
</gene>
<dbReference type="EMBL" id="AKHW03002115">
    <property type="protein sequence ID" value="KYO39996.1"/>
    <property type="molecule type" value="Genomic_DNA"/>
</dbReference>
<reference evidence="2 3" key="1">
    <citation type="journal article" date="2012" name="Genome Biol.">
        <title>Sequencing three crocodilian genomes to illuminate the evolution of archosaurs and amniotes.</title>
        <authorList>
            <person name="St John J.A."/>
            <person name="Braun E.L."/>
            <person name="Isberg S.R."/>
            <person name="Miles L.G."/>
            <person name="Chong A.Y."/>
            <person name="Gongora J."/>
            <person name="Dalzell P."/>
            <person name="Moran C."/>
            <person name="Bed'hom B."/>
            <person name="Abzhanov A."/>
            <person name="Burgess S.C."/>
            <person name="Cooksey A.M."/>
            <person name="Castoe T.A."/>
            <person name="Crawford N.G."/>
            <person name="Densmore L.D."/>
            <person name="Drew J.C."/>
            <person name="Edwards S.V."/>
            <person name="Faircloth B.C."/>
            <person name="Fujita M.K."/>
            <person name="Greenwold M.J."/>
            <person name="Hoffmann F.G."/>
            <person name="Howard J.M."/>
            <person name="Iguchi T."/>
            <person name="Janes D.E."/>
            <person name="Khan S.Y."/>
            <person name="Kohno S."/>
            <person name="de Koning A.J."/>
            <person name="Lance S.L."/>
            <person name="McCarthy F.M."/>
            <person name="McCormack J.E."/>
            <person name="Merchant M.E."/>
            <person name="Peterson D.G."/>
            <person name="Pollock D.D."/>
            <person name="Pourmand N."/>
            <person name="Raney B.J."/>
            <person name="Roessler K.A."/>
            <person name="Sanford J.R."/>
            <person name="Sawyer R.H."/>
            <person name="Schmidt C.J."/>
            <person name="Triplett E.W."/>
            <person name="Tuberville T.D."/>
            <person name="Venegas-Anaya M."/>
            <person name="Howard J.T."/>
            <person name="Jarvis E.D."/>
            <person name="Guillette L.J.Jr."/>
            <person name="Glenn T.C."/>
            <person name="Green R.E."/>
            <person name="Ray D.A."/>
        </authorList>
    </citation>
    <scope>NUCLEOTIDE SEQUENCE [LARGE SCALE GENOMIC DNA]</scope>
    <source>
        <strain evidence="2">KSC_2009_1</strain>
    </source>
</reference>
<evidence type="ECO:0000256" key="1">
    <source>
        <dbReference type="SAM" id="MobiDB-lite"/>
    </source>
</evidence>
<accession>A0A151NT26</accession>
<name>A0A151NT26_ALLMI</name>
<evidence type="ECO:0000313" key="3">
    <source>
        <dbReference type="Proteomes" id="UP000050525"/>
    </source>
</evidence>
<feature type="region of interest" description="Disordered" evidence="1">
    <location>
        <begin position="123"/>
        <end position="150"/>
    </location>
</feature>
<comment type="caution">
    <text evidence="2">The sequence shown here is derived from an EMBL/GenBank/DDBJ whole genome shotgun (WGS) entry which is preliminary data.</text>
</comment>
<organism evidence="2 3">
    <name type="scientific">Alligator mississippiensis</name>
    <name type="common">American alligator</name>
    <dbReference type="NCBI Taxonomy" id="8496"/>
    <lineage>
        <taxon>Eukaryota</taxon>
        <taxon>Metazoa</taxon>
        <taxon>Chordata</taxon>
        <taxon>Craniata</taxon>
        <taxon>Vertebrata</taxon>
        <taxon>Euteleostomi</taxon>
        <taxon>Archelosauria</taxon>
        <taxon>Archosauria</taxon>
        <taxon>Crocodylia</taxon>
        <taxon>Alligatoridae</taxon>
        <taxon>Alligatorinae</taxon>
        <taxon>Alligator</taxon>
    </lineage>
</organism>
<dbReference type="Proteomes" id="UP000050525">
    <property type="component" value="Unassembled WGS sequence"/>
</dbReference>